<dbReference type="InterPro" id="IPR000192">
    <property type="entry name" value="Aminotrans_V_dom"/>
</dbReference>
<evidence type="ECO:0000313" key="2">
    <source>
        <dbReference type="EMBL" id="MBB4662718.1"/>
    </source>
</evidence>
<dbReference type="EMBL" id="JACHNU010000002">
    <property type="protein sequence ID" value="MBB4662718.1"/>
    <property type="molecule type" value="Genomic_DNA"/>
</dbReference>
<dbReference type="AlphaFoldDB" id="A0A840IFE7"/>
<dbReference type="Pfam" id="PF00266">
    <property type="entry name" value="Aminotran_5"/>
    <property type="match status" value="1"/>
</dbReference>
<dbReference type="GO" id="GO:0016829">
    <property type="term" value="F:lyase activity"/>
    <property type="evidence" value="ECO:0007669"/>
    <property type="project" value="UniProtKB-KW"/>
</dbReference>
<protein>
    <submittedName>
        <fullName evidence="2">L-cysteine/cystine lyase</fullName>
    </submittedName>
</protein>
<organism evidence="2 3">
    <name type="scientific">Conexibacter arvalis</name>
    <dbReference type="NCBI Taxonomy" id="912552"/>
    <lineage>
        <taxon>Bacteria</taxon>
        <taxon>Bacillati</taxon>
        <taxon>Actinomycetota</taxon>
        <taxon>Thermoleophilia</taxon>
        <taxon>Solirubrobacterales</taxon>
        <taxon>Conexibacteraceae</taxon>
        <taxon>Conexibacter</taxon>
    </lineage>
</organism>
<dbReference type="Gene3D" id="3.90.1150.10">
    <property type="entry name" value="Aspartate Aminotransferase, domain 1"/>
    <property type="match status" value="1"/>
</dbReference>
<evidence type="ECO:0000313" key="3">
    <source>
        <dbReference type="Proteomes" id="UP000585272"/>
    </source>
</evidence>
<dbReference type="SUPFAM" id="SSF53383">
    <property type="entry name" value="PLP-dependent transferases"/>
    <property type="match status" value="1"/>
</dbReference>
<dbReference type="Gene3D" id="3.40.640.10">
    <property type="entry name" value="Type I PLP-dependent aspartate aminotransferase-like (Major domain)"/>
    <property type="match status" value="1"/>
</dbReference>
<keyword evidence="2" id="KW-0456">Lyase</keyword>
<feature type="domain" description="Aminotransferase class V" evidence="1">
    <location>
        <begin position="56"/>
        <end position="341"/>
    </location>
</feature>
<gene>
    <name evidence="2" type="ORF">BDZ31_002304</name>
</gene>
<comment type="caution">
    <text evidence="2">The sequence shown here is derived from an EMBL/GenBank/DDBJ whole genome shotgun (WGS) entry which is preliminary data.</text>
</comment>
<name>A0A840IFE7_9ACTN</name>
<reference evidence="2 3" key="1">
    <citation type="submission" date="2020-08" db="EMBL/GenBank/DDBJ databases">
        <title>Genomic Encyclopedia of Archaeal and Bacterial Type Strains, Phase II (KMG-II): from individual species to whole genera.</title>
        <authorList>
            <person name="Goeker M."/>
        </authorList>
    </citation>
    <scope>NUCLEOTIDE SEQUENCE [LARGE SCALE GENOMIC DNA]</scope>
    <source>
        <strain evidence="2 3">DSM 23288</strain>
    </source>
</reference>
<accession>A0A840IFE7</accession>
<dbReference type="InterPro" id="IPR015421">
    <property type="entry name" value="PyrdxlP-dep_Trfase_major"/>
</dbReference>
<dbReference type="PANTHER" id="PTHR43586">
    <property type="entry name" value="CYSTEINE DESULFURASE"/>
    <property type="match status" value="1"/>
</dbReference>
<dbReference type="InterPro" id="IPR015424">
    <property type="entry name" value="PyrdxlP-dep_Trfase"/>
</dbReference>
<dbReference type="PANTHER" id="PTHR43586:SF4">
    <property type="entry name" value="ISOPENICILLIN N EPIMERASE"/>
    <property type="match status" value="1"/>
</dbReference>
<dbReference type="InterPro" id="IPR015422">
    <property type="entry name" value="PyrdxlP-dep_Trfase_small"/>
</dbReference>
<evidence type="ECO:0000259" key="1">
    <source>
        <dbReference type="Pfam" id="PF00266"/>
    </source>
</evidence>
<dbReference type="RefSeq" id="WP_183342111.1">
    <property type="nucleotide sequence ID" value="NZ_JACHNU010000002.1"/>
</dbReference>
<sequence length="366" mass="38875">MGTSALGPLEELRAQFPVCERVAYLNAGTNGPVATRATEAARAQLEREQEDGRGGMPFFVAMGEQGERLRALYAARLGAAPADVALTTSTTDGIARALLALDLRPGEEILTSDEEHPGVYGPLTAQRRRGVEVRTAPFADLADAVGPRTRLVVCSHVSWRSGQLAPSALREIDPPLLLDGAQGVGAVPIDVAALGADMYAGSGQKWLCGPCGLGMLYLSPAIRERLAPPSPGYVNLADAGAGLDAIPADGGCAYDTPALPPASLVHAAATLELLEETGWERVHAQAHDLADLAAALLRERGREVLARDRTTLVTWRERDAERRVERLLEAGVVVRSLPGEELLRASFGGWSSVQDLERLLEALPKH</sequence>
<keyword evidence="3" id="KW-1185">Reference proteome</keyword>
<dbReference type="Proteomes" id="UP000585272">
    <property type="component" value="Unassembled WGS sequence"/>
</dbReference>
<proteinExistence type="predicted"/>